<proteinExistence type="predicted"/>
<keyword evidence="2" id="KW-1185">Reference proteome</keyword>
<dbReference type="Pfam" id="PF06103">
    <property type="entry name" value="DUF948"/>
    <property type="match status" value="1"/>
</dbReference>
<gene>
    <name evidence="1" type="ORF">IJ22_05600</name>
</gene>
<sequence length="147" mass="16983">MWWQWGLLLCMLAFLLFLFFAVRLIQTATEVLKRSEMKLEFMQEQVRRTTEESERLVKVSTEVMEDVQKKLGTVDFWFAAANETGEAVDRMSRSVKAVSLAVEDTVSEARRAVLNNRDTAKDLVELMTAGLHLWHRLKASKSNQSKE</sequence>
<reference evidence="2" key="1">
    <citation type="submission" date="2015-12" db="EMBL/GenBank/DDBJ databases">
        <title>Complete genome sequences of two moderately thermophilic Paenibacillus species.</title>
        <authorList>
            <person name="Butler R.III."/>
            <person name="Wang J."/>
            <person name="Stark B.C."/>
            <person name="Pombert J.-F."/>
        </authorList>
    </citation>
    <scope>NUCLEOTIDE SEQUENCE [LARGE SCALE GENOMIC DNA]</scope>
    <source>
        <strain evidence="2">32O-Y</strain>
    </source>
</reference>
<dbReference type="OrthoDB" id="2615180at2"/>
<dbReference type="STRING" id="162209.IJ22_05600"/>
<dbReference type="PANTHER" id="PTHR40070">
    <property type="entry name" value="UPF0478 PROTEIN YTXG"/>
    <property type="match status" value="1"/>
</dbReference>
<accession>A0A0U2VBG9</accession>
<dbReference type="RefSeq" id="WP_062407071.1">
    <property type="nucleotide sequence ID" value="NZ_BJCS01000002.1"/>
</dbReference>
<dbReference type="AlphaFoldDB" id="A0A0U2VBG9"/>
<dbReference type="PATRIC" id="fig|162209.4.peg.594"/>
<dbReference type="PANTHER" id="PTHR40070:SF1">
    <property type="entry name" value="UPF0478 PROTEIN YTXG"/>
    <property type="match status" value="1"/>
</dbReference>
<protein>
    <submittedName>
        <fullName evidence="1">Uncharacterized protein</fullName>
    </submittedName>
</protein>
<organism evidence="1 2">
    <name type="scientific">Paenibacillus naphthalenovorans</name>
    <dbReference type="NCBI Taxonomy" id="162209"/>
    <lineage>
        <taxon>Bacteria</taxon>
        <taxon>Bacillati</taxon>
        <taxon>Bacillota</taxon>
        <taxon>Bacilli</taxon>
        <taxon>Bacillales</taxon>
        <taxon>Paenibacillaceae</taxon>
        <taxon>Paenibacillus</taxon>
    </lineage>
</organism>
<dbReference type="EMBL" id="CP013652">
    <property type="protein sequence ID" value="ALS20947.1"/>
    <property type="molecule type" value="Genomic_DNA"/>
</dbReference>
<dbReference type="Proteomes" id="UP000061660">
    <property type="component" value="Chromosome"/>
</dbReference>
<name>A0A0U2VBG9_9BACL</name>
<evidence type="ECO:0000313" key="2">
    <source>
        <dbReference type="Proteomes" id="UP000061660"/>
    </source>
</evidence>
<dbReference type="KEGG" id="pnp:IJ22_05600"/>
<dbReference type="InterPro" id="IPR009293">
    <property type="entry name" value="UPF0478"/>
</dbReference>
<reference evidence="1 2" key="2">
    <citation type="journal article" date="2016" name="Genome Announc.">
        <title>Complete Genome Sequences of Two Interactive Moderate Thermophiles, Paenibacillus napthalenovorans 32O-Y and Paenibacillus sp. 32O-W.</title>
        <authorList>
            <person name="Butler R.R.III."/>
            <person name="Wang J."/>
            <person name="Stark B.C."/>
            <person name="Pombert J.F."/>
        </authorList>
    </citation>
    <scope>NUCLEOTIDE SEQUENCE [LARGE SCALE GENOMIC DNA]</scope>
    <source>
        <strain evidence="1 2">32O-Y</strain>
    </source>
</reference>
<evidence type="ECO:0000313" key="1">
    <source>
        <dbReference type="EMBL" id="ALS20947.1"/>
    </source>
</evidence>